<dbReference type="InterPro" id="IPR052345">
    <property type="entry name" value="Rad_response_metalloprotease"/>
</dbReference>
<accession>A0ABP6PSK4</accession>
<feature type="domain" description="IrrE N-terminal-like" evidence="1">
    <location>
        <begin position="165"/>
        <end position="294"/>
    </location>
</feature>
<evidence type="ECO:0000259" key="1">
    <source>
        <dbReference type="Pfam" id="PF06114"/>
    </source>
</evidence>
<proteinExistence type="predicted"/>
<sequence length="392" mass="42772">MTRMGSEAATFDARALSELLLREDVTLSVLEDLLGSSEVSNELLRGERLPSRREASLLGALLGVDPKVLAGVQSPSLGVSLRLGTAEVEHDVVEPVEHAMKLLAADRLTEHWGFRAPSEGMARLPVSRRSYKPKEDGRMTAVRLRARLRLDPFSPVEDLTGLVESMGCLVEYRPLPKNVHGISVPENRGSRKVWAILINSHDYWALQRFTLAHELSHVLYEDSGQIIVDRAQTSNALPEIIADSFSRHFLFPDDALEEMLENHGRPSDPADVDRLVADIMLTYGISRQATLKALRESKDPLAPSESLLRRCESVAVRSMMAGVGAGAAWSEMAEAEGRRYASPRLTEHVLAAFADNVVSLPMVADVIADGDEAEAARQLSAAGWDLPSAAGG</sequence>
<dbReference type="Pfam" id="PF06114">
    <property type="entry name" value="Peptidase_M78"/>
    <property type="match status" value="1"/>
</dbReference>
<dbReference type="Gene3D" id="1.10.10.2910">
    <property type="match status" value="1"/>
</dbReference>
<dbReference type="EMBL" id="BAAAUH010000028">
    <property type="protein sequence ID" value="GAA3185167.1"/>
    <property type="molecule type" value="Genomic_DNA"/>
</dbReference>
<dbReference type="PANTHER" id="PTHR43236">
    <property type="entry name" value="ANTITOXIN HIGA1"/>
    <property type="match status" value="1"/>
</dbReference>
<name>A0ABP6PSK4_9ACTN</name>
<protein>
    <recommendedName>
        <fullName evidence="1">IrrE N-terminal-like domain-containing protein</fullName>
    </recommendedName>
</protein>
<organism evidence="2 3">
    <name type="scientific">Streptomyces virens</name>
    <dbReference type="NCBI Taxonomy" id="285572"/>
    <lineage>
        <taxon>Bacteria</taxon>
        <taxon>Bacillati</taxon>
        <taxon>Actinomycetota</taxon>
        <taxon>Actinomycetes</taxon>
        <taxon>Kitasatosporales</taxon>
        <taxon>Streptomycetaceae</taxon>
        <taxon>Streptomyces</taxon>
    </lineage>
</organism>
<dbReference type="InterPro" id="IPR010359">
    <property type="entry name" value="IrrE_HExxH"/>
</dbReference>
<gene>
    <name evidence="2" type="ORF">GCM10010451_38000</name>
</gene>
<keyword evidence="3" id="KW-1185">Reference proteome</keyword>
<reference evidence="3" key="1">
    <citation type="journal article" date="2019" name="Int. J. Syst. Evol. Microbiol.">
        <title>The Global Catalogue of Microorganisms (GCM) 10K type strain sequencing project: providing services to taxonomists for standard genome sequencing and annotation.</title>
        <authorList>
            <consortium name="The Broad Institute Genomics Platform"/>
            <consortium name="The Broad Institute Genome Sequencing Center for Infectious Disease"/>
            <person name="Wu L."/>
            <person name="Ma J."/>
        </authorList>
    </citation>
    <scope>NUCLEOTIDE SEQUENCE [LARGE SCALE GENOMIC DNA]</scope>
    <source>
        <strain evidence="3">JCM 9095</strain>
    </source>
</reference>
<evidence type="ECO:0000313" key="3">
    <source>
        <dbReference type="Proteomes" id="UP001501866"/>
    </source>
</evidence>
<dbReference type="PANTHER" id="PTHR43236:SF2">
    <property type="entry name" value="BLL0069 PROTEIN"/>
    <property type="match status" value="1"/>
</dbReference>
<evidence type="ECO:0000313" key="2">
    <source>
        <dbReference type="EMBL" id="GAA3185167.1"/>
    </source>
</evidence>
<dbReference type="Proteomes" id="UP001501866">
    <property type="component" value="Unassembled WGS sequence"/>
</dbReference>
<comment type="caution">
    <text evidence="2">The sequence shown here is derived from an EMBL/GenBank/DDBJ whole genome shotgun (WGS) entry which is preliminary data.</text>
</comment>